<feature type="region of interest" description="Disordered" evidence="1">
    <location>
        <begin position="170"/>
        <end position="200"/>
    </location>
</feature>
<name>A0A9Q1Q7A2_9CARY</name>
<feature type="compositionally biased region" description="Basic and acidic residues" evidence="1">
    <location>
        <begin position="403"/>
        <end position="419"/>
    </location>
</feature>
<gene>
    <name evidence="2" type="ORF">Cgig2_011339</name>
</gene>
<feature type="compositionally biased region" description="Basic and acidic residues" evidence="1">
    <location>
        <begin position="170"/>
        <end position="179"/>
    </location>
</feature>
<protein>
    <submittedName>
        <fullName evidence="2">Uncharacterized protein</fullName>
    </submittedName>
</protein>
<dbReference type="AlphaFoldDB" id="A0A9Q1Q7A2"/>
<feature type="region of interest" description="Disordered" evidence="1">
    <location>
        <begin position="368"/>
        <end position="419"/>
    </location>
</feature>
<feature type="region of interest" description="Disordered" evidence="1">
    <location>
        <begin position="1"/>
        <end position="130"/>
    </location>
</feature>
<evidence type="ECO:0000313" key="2">
    <source>
        <dbReference type="EMBL" id="KAJ8430876.1"/>
    </source>
</evidence>
<sequence length="419" mass="46952">MTRKGSLRITIRLTKHTLKPKKKKTEKKGKVENKSSEEHAYDKENEKAKEKDGLPKRPKEKGPLKRKSGKNNIDKPLSKKPKIEKSPEHLGKGDKFVQNSGGKGEEKNTSSEQNAAKNVPSKAKKKALTDRHLKAAVEKLHVFNEELSDGSNLKENDLTYECEEVNHDKDQAEGKEEATIHQSIKVDRKRNKPSLEYEGGQEGKDYAESVRSIGFASFLKVDLQQIPGKFSKWLAKSSDPYAMCFKLLDRQKFPATAFDVYVTLGVPFRGSESKNCYYSKFVLKHVKDIASLDWSQFMLDKLISNIRHYKQAKAAKGQPNKDDGGPSSNPTLALHELDSEARILATASVVDATASPKKEDHHENVLMDQAKKEMNKDGSTPSFSLGLVNHDISIKKSTKNKSKARDKVSSKKGDADYKD</sequence>
<comment type="caution">
    <text evidence="2">The sequence shown here is derived from an EMBL/GenBank/DDBJ whole genome shotgun (WGS) entry which is preliminary data.</text>
</comment>
<evidence type="ECO:0000256" key="1">
    <source>
        <dbReference type="SAM" id="MobiDB-lite"/>
    </source>
</evidence>
<feature type="compositionally biased region" description="Basic residues" evidence="1">
    <location>
        <begin position="13"/>
        <end position="27"/>
    </location>
</feature>
<organism evidence="2 3">
    <name type="scientific">Carnegiea gigantea</name>
    <dbReference type="NCBI Taxonomy" id="171969"/>
    <lineage>
        <taxon>Eukaryota</taxon>
        <taxon>Viridiplantae</taxon>
        <taxon>Streptophyta</taxon>
        <taxon>Embryophyta</taxon>
        <taxon>Tracheophyta</taxon>
        <taxon>Spermatophyta</taxon>
        <taxon>Magnoliopsida</taxon>
        <taxon>eudicotyledons</taxon>
        <taxon>Gunneridae</taxon>
        <taxon>Pentapetalae</taxon>
        <taxon>Caryophyllales</taxon>
        <taxon>Cactineae</taxon>
        <taxon>Cactaceae</taxon>
        <taxon>Cactoideae</taxon>
        <taxon>Echinocereeae</taxon>
        <taxon>Carnegiea</taxon>
    </lineage>
</organism>
<feature type="compositionally biased region" description="Basic and acidic residues" evidence="1">
    <location>
        <begin position="28"/>
        <end position="63"/>
    </location>
</feature>
<reference evidence="2" key="1">
    <citation type="submission" date="2022-04" db="EMBL/GenBank/DDBJ databases">
        <title>Carnegiea gigantea Genome sequencing and assembly v2.</title>
        <authorList>
            <person name="Copetti D."/>
            <person name="Sanderson M.J."/>
            <person name="Burquez A."/>
            <person name="Wojciechowski M.F."/>
        </authorList>
    </citation>
    <scope>NUCLEOTIDE SEQUENCE</scope>
    <source>
        <strain evidence="2">SGP5-SGP5p</strain>
        <tissue evidence="2">Aerial part</tissue>
    </source>
</reference>
<dbReference type="EMBL" id="JAKOGI010000745">
    <property type="protein sequence ID" value="KAJ8430876.1"/>
    <property type="molecule type" value="Genomic_DNA"/>
</dbReference>
<proteinExistence type="predicted"/>
<feature type="compositionally biased region" description="Basic and acidic residues" evidence="1">
    <location>
        <begin position="72"/>
        <end position="95"/>
    </location>
</feature>
<dbReference type="OrthoDB" id="679318at2759"/>
<accession>A0A9Q1Q7A2</accession>
<feature type="region of interest" description="Disordered" evidence="1">
    <location>
        <begin position="313"/>
        <end position="332"/>
    </location>
</feature>
<dbReference type="Proteomes" id="UP001153076">
    <property type="component" value="Unassembled WGS sequence"/>
</dbReference>
<keyword evidence="3" id="KW-1185">Reference proteome</keyword>
<evidence type="ECO:0000313" key="3">
    <source>
        <dbReference type="Proteomes" id="UP001153076"/>
    </source>
</evidence>